<proteinExistence type="predicted"/>
<dbReference type="InterPro" id="IPR051815">
    <property type="entry name" value="Molybdate_resp_trans_reg"/>
</dbReference>
<dbReference type="Gene3D" id="1.10.10.10">
    <property type="entry name" value="Winged helix-like DNA-binding domain superfamily/Winged helix DNA-binding domain"/>
    <property type="match status" value="1"/>
</dbReference>
<dbReference type="PANTHER" id="PTHR30432">
    <property type="entry name" value="TRANSCRIPTIONAL REGULATOR MODE"/>
    <property type="match status" value="1"/>
</dbReference>
<name>D9QQS2_ACEAZ</name>
<feature type="domain" description="HTH lysR-type" evidence="1">
    <location>
        <begin position="21"/>
        <end position="82"/>
    </location>
</feature>
<sequence length="112" mass="12535">MEPKVKLWLEVDGEAVFGTGRLKLLKYIDSLGSINKAANKLNMSYRAAWGKIKASEERLGIKLIETQVGGAKGGGTQLTPKAKEMLIKYQRYESEVNKQAQKIYEDILADLF</sequence>
<dbReference type="OrthoDB" id="285216at2"/>
<evidence type="ECO:0000313" key="3">
    <source>
        <dbReference type="Proteomes" id="UP000001661"/>
    </source>
</evidence>
<dbReference type="GO" id="GO:0003700">
    <property type="term" value="F:DNA-binding transcription factor activity"/>
    <property type="evidence" value="ECO:0007669"/>
    <property type="project" value="InterPro"/>
</dbReference>
<dbReference type="AlphaFoldDB" id="D9QQS2"/>
<keyword evidence="3" id="KW-1185">Reference proteome</keyword>
<dbReference type="InterPro" id="IPR036390">
    <property type="entry name" value="WH_DNA-bd_sf"/>
</dbReference>
<dbReference type="eggNOG" id="COG2005">
    <property type="taxonomic scope" value="Bacteria"/>
</dbReference>
<dbReference type="HOGENOM" id="CLU_125440_3_0_9"/>
<dbReference type="Proteomes" id="UP000001661">
    <property type="component" value="Chromosome"/>
</dbReference>
<dbReference type="PANTHER" id="PTHR30432:SF1">
    <property type="entry name" value="DNA-BINDING TRANSCRIPTIONAL DUAL REGULATOR MODE"/>
    <property type="match status" value="1"/>
</dbReference>
<evidence type="ECO:0000313" key="2">
    <source>
        <dbReference type="EMBL" id="ADL12863.1"/>
    </source>
</evidence>
<dbReference type="KEGG" id="aar:Acear_1350"/>
<accession>D9QQS2</accession>
<dbReference type="Pfam" id="PF00126">
    <property type="entry name" value="HTH_1"/>
    <property type="match status" value="1"/>
</dbReference>
<organism evidence="2 3">
    <name type="scientific">Acetohalobium arabaticum (strain ATCC 49924 / DSM 5501 / Z-7288)</name>
    <dbReference type="NCBI Taxonomy" id="574087"/>
    <lineage>
        <taxon>Bacteria</taxon>
        <taxon>Bacillati</taxon>
        <taxon>Bacillota</taxon>
        <taxon>Clostridia</taxon>
        <taxon>Halanaerobiales</taxon>
        <taxon>Halobacteroidaceae</taxon>
        <taxon>Acetohalobium</taxon>
    </lineage>
</organism>
<dbReference type="SUPFAM" id="SSF46785">
    <property type="entry name" value="Winged helix' DNA-binding domain"/>
    <property type="match status" value="1"/>
</dbReference>
<dbReference type="RefSeq" id="WP_013278309.1">
    <property type="nucleotide sequence ID" value="NC_014378.1"/>
</dbReference>
<dbReference type="EMBL" id="CP002105">
    <property type="protein sequence ID" value="ADL12863.1"/>
    <property type="molecule type" value="Genomic_DNA"/>
</dbReference>
<dbReference type="InterPro" id="IPR036388">
    <property type="entry name" value="WH-like_DNA-bd_sf"/>
</dbReference>
<reference evidence="2 3" key="1">
    <citation type="journal article" date="2010" name="Stand. Genomic Sci.">
        <title>Complete genome sequence of Acetohalobium arabaticum type strain (Z-7288).</title>
        <authorList>
            <person name="Sikorski J."/>
            <person name="Lapidus A."/>
            <person name="Chertkov O."/>
            <person name="Lucas S."/>
            <person name="Copeland A."/>
            <person name="Glavina Del Rio T."/>
            <person name="Nolan M."/>
            <person name="Tice H."/>
            <person name="Cheng J.F."/>
            <person name="Han C."/>
            <person name="Brambilla E."/>
            <person name="Pitluck S."/>
            <person name="Liolios K."/>
            <person name="Ivanova N."/>
            <person name="Mavromatis K."/>
            <person name="Mikhailova N."/>
            <person name="Pati A."/>
            <person name="Bruce D."/>
            <person name="Detter C."/>
            <person name="Tapia R."/>
            <person name="Goodwin L."/>
            <person name="Chen A."/>
            <person name="Palaniappan K."/>
            <person name="Land M."/>
            <person name="Hauser L."/>
            <person name="Chang Y.J."/>
            <person name="Jeffries C.D."/>
            <person name="Rohde M."/>
            <person name="Goker M."/>
            <person name="Spring S."/>
            <person name="Woyke T."/>
            <person name="Bristow J."/>
            <person name="Eisen J.A."/>
            <person name="Markowitz V."/>
            <person name="Hugenholtz P."/>
            <person name="Kyrpides N.C."/>
            <person name="Klenk H.P."/>
        </authorList>
    </citation>
    <scope>NUCLEOTIDE SEQUENCE [LARGE SCALE GENOMIC DNA]</scope>
    <source>
        <strain evidence="3">ATCC 49924 / DSM 5501 / Z-7288</strain>
    </source>
</reference>
<dbReference type="STRING" id="574087.Acear_1350"/>
<gene>
    <name evidence="2" type="ordered locus">Acear_1350</name>
</gene>
<evidence type="ECO:0000259" key="1">
    <source>
        <dbReference type="Pfam" id="PF00126"/>
    </source>
</evidence>
<dbReference type="InterPro" id="IPR000847">
    <property type="entry name" value="LysR_HTH_N"/>
</dbReference>
<protein>
    <submittedName>
        <fullName evidence="2">Putative transcriptional regulator, ModE family</fullName>
    </submittedName>
</protein>